<feature type="domain" description="Mannitol dehydrogenase N-terminal" evidence="4">
    <location>
        <begin position="27"/>
        <end position="266"/>
    </location>
</feature>
<dbReference type="Pfam" id="PF08125">
    <property type="entry name" value="Mannitol_dh_C"/>
    <property type="match status" value="1"/>
</dbReference>
<evidence type="ECO:0000256" key="2">
    <source>
        <dbReference type="ARBA" id="ARBA00023027"/>
    </source>
</evidence>
<dbReference type="InterPro" id="IPR013328">
    <property type="entry name" value="6PGD_dom2"/>
</dbReference>
<keyword evidence="7" id="KW-1185">Reference proteome</keyword>
<dbReference type="InterPro" id="IPR008927">
    <property type="entry name" value="6-PGluconate_DH-like_C_sf"/>
</dbReference>
<dbReference type="GO" id="GO:0005829">
    <property type="term" value="C:cytosol"/>
    <property type="evidence" value="ECO:0007669"/>
    <property type="project" value="TreeGrafter"/>
</dbReference>
<comment type="caution">
    <text evidence="6">The sequence shown here is derived from an EMBL/GenBank/DDBJ whole genome shotgun (WGS) entry which is preliminary data.</text>
</comment>
<dbReference type="SUPFAM" id="SSF51735">
    <property type="entry name" value="NAD(P)-binding Rossmann-fold domains"/>
    <property type="match status" value="1"/>
</dbReference>
<protein>
    <submittedName>
        <fullName evidence="6">Tagaturonate reductase</fullName>
    </submittedName>
</protein>
<sequence>MKPILGKECLTDTERRAYEQMKKSPVKVLQIGEGNFLRGFFDWMIHSCRKQGLFSGSIAVIQPRPSGRHKLEQLCRQDGIYTLVIRGMEKGEWVEQRERIAVFSTLVDPYEDWPGFLAIAEKPELEWVVSNTTEAGLVYQRMEWNPEKPAESFPGKLTHFLYRRYLHFAGDPGKGLILLPCELVDRNGDELKACVLRHARDWGLPGAFLQWVDCHNRFLNSLVDRIVTGYPHTEAERWFDEWGYRDELLNTAEPYHFWAIEGEPELECRLPLRQAGLNVEWVADLRSFQLRKVRILNGAHTLMAPLGLLYGCSLVREVMEHPELSRFVRETVETEIIPSLPLDQQKMKKYAKSVFERFANPCIEHRLSDIVLNSVSKFRVRLLPSLQSFLAEQGRLPQGIVRALAGLIRFFQVRKEGEEYIGTNLAGQDYTVRDDWEILAFFHAQFAGCSVRNISQKERVGRILGNERLWGGDLTQVDGLPESVLQHLARMERETT</sequence>
<dbReference type="SUPFAM" id="SSF48179">
    <property type="entry name" value="6-phosphogluconate dehydrogenase C-terminal domain-like"/>
    <property type="match status" value="1"/>
</dbReference>
<dbReference type="InterPro" id="IPR013118">
    <property type="entry name" value="Mannitol_DH_C"/>
</dbReference>
<dbReference type="AlphaFoldDB" id="A0A7W1X7J5"/>
<dbReference type="RefSeq" id="WP_052153876.1">
    <property type="nucleotide sequence ID" value="NZ_JACEIP010000001.1"/>
</dbReference>
<dbReference type="EMBL" id="JACEIP010000001">
    <property type="protein sequence ID" value="MBA4541495.1"/>
    <property type="molecule type" value="Genomic_DNA"/>
</dbReference>
<dbReference type="InterPro" id="IPR036291">
    <property type="entry name" value="NAD(P)-bd_dom_sf"/>
</dbReference>
<gene>
    <name evidence="6" type="ORF">H1164_01050</name>
</gene>
<feature type="domain" description="Mannitol dehydrogenase C-terminal" evidence="5">
    <location>
        <begin position="284"/>
        <end position="491"/>
    </location>
</feature>
<dbReference type="Proteomes" id="UP000530514">
    <property type="component" value="Unassembled WGS sequence"/>
</dbReference>
<keyword evidence="1" id="KW-0560">Oxidoreductase</keyword>
<dbReference type="GO" id="GO:0008926">
    <property type="term" value="F:mannitol-1-phosphate 5-dehydrogenase activity"/>
    <property type="evidence" value="ECO:0007669"/>
    <property type="project" value="UniProtKB-EC"/>
</dbReference>
<dbReference type="NCBIfam" id="NF002969">
    <property type="entry name" value="PRK03643.1"/>
    <property type="match status" value="1"/>
</dbReference>
<evidence type="ECO:0000259" key="4">
    <source>
        <dbReference type="Pfam" id="PF01232"/>
    </source>
</evidence>
<reference evidence="6 7" key="1">
    <citation type="submission" date="2020-07" db="EMBL/GenBank/DDBJ databases">
        <authorList>
            <person name="Feng H."/>
        </authorList>
    </citation>
    <scope>NUCLEOTIDE SEQUENCE [LARGE SCALE GENOMIC DNA]</scope>
    <source>
        <strain evidence="7">s-11</strain>
    </source>
</reference>
<evidence type="ECO:0000313" key="6">
    <source>
        <dbReference type="EMBL" id="MBA4541495.1"/>
    </source>
</evidence>
<dbReference type="Pfam" id="PF01232">
    <property type="entry name" value="Mannitol_dh"/>
    <property type="match status" value="1"/>
</dbReference>
<dbReference type="GO" id="GO:0019592">
    <property type="term" value="P:mannitol catabolic process"/>
    <property type="evidence" value="ECO:0007669"/>
    <property type="project" value="TreeGrafter"/>
</dbReference>
<dbReference type="InterPro" id="IPR013131">
    <property type="entry name" value="Mannitol_DH_N"/>
</dbReference>
<comment type="catalytic activity">
    <reaction evidence="3">
        <text>D-mannitol 1-phosphate + NAD(+) = beta-D-fructose 6-phosphate + NADH + H(+)</text>
        <dbReference type="Rhea" id="RHEA:19661"/>
        <dbReference type="ChEBI" id="CHEBI:15378"/>
        <dbReference type="ChEBI" id="CHEBI:57540"/>
        <dbReference type="ChEBI" id="CHEBI:57634"/>
        <dbReference type="ChEBI" id="CHEBI:57945"/>
        <dbReference type="ChEBI" id="CHEBI:61381"/>
        <dbReference type="EC" id="1.1.1.17"/>
    </reaction>
</comment>
<organism evidence="6 7">
    <name type="scientific">Thermoactinomyces daqus</name>
    <dbReference type="NCBI Taxonomy" id="1329516"/>
    <lineage>
        <taxon>Bacteria</taxon>
        <taxon>Bacillati</taxon>
        <taxon>Bacillota</taxon>
        <taxon>Bacilli</taxon>
        <taxon>Bacillales</taxon>
        <taxon>Thermoactinomycetaceae</taxon>
        <taxon>Thermoactinomyces</taxon>
    </lineage>
</organism>
<dbReference type="Gene3D" id="1.10.1040.10">
    <property type="entry name" value="N-(1-d-carboxylethyl)-l-norvaline Dehydrogenase, domain 2"/>
    <property type="match status" value="1"/>
</dbReference>
<evidence type="ECO:0000259" key="5">
    <source>
        <dbReference type="Pfam" id="PF08125"/>
    </source>
</evidence>
<proteinExistence type="predicted"/>
<keyword evidence="2" id="KW-0520">NAD</keyword>
<dbReference type="Gene3D" id="3.40.50.720">
    <property type="entry name" value="NAD(P)-binding Rossmann-like Domain"/>
    <property type="match status" value="1"/>
</dbReference>
<name>A0A7W1X7J5_9BACL</name>
<evidence type="ECO:0000256" key="1">
    <source>
        <dbReference type="ARBA" id="ARBA00023002"/>
    </source>
</evidence>
<dbReference type="OrthoDB" id="9768714at2"/>
<dbReference type="PANTHER" id="PTHR30524">
    <property type="entry name" value="MANNITOL-1-PHOSPHATE 5-DEHYDROGENASE"/>
    <property type="match status" value="1"/>
</dbReference>
<dbReference type="PANTHER" id="PTHR30524:SF0">
    <property type="entry name" value="ALTRONATE OXIDOREDUCTASE-RELATED"/>
    <property type="match status" value="1"/>
</dbReference>
<evidence type="ECO:0000256" key="3">
    <source>
        <dbReference type="ARBA" id="ARBA00048615"/>
    </source>
</evidence>
<evidence type="ECO:0000313" key="7">
    <source>
        <dbReference type="Proteomes" id="UP000530514"/>
    </source>
</evidence>
<accession>A0A7W1X7J5</accession>